<protein>
    <submittedName>
        <fullName evidence="2">NmrA family transcriptional regulator</fullName>
    </submittedName>
</protein>
<dbReference type="AlphaFoldDB" id="A0A0H5A2X6"/>
<organism evidence="2 3">
    <name type="scientific">Pseudomonas trivialis</name>
    <dbReference type="NCBI Taxonomy" id="200450"/>
    <lineage>
        <taxon>Bacteria</taxon>
        <taxon>Pseudomonadati</taxon>
        <taxon>Pseudomonadota</taxon>
        <taxon>Gammaproteobacteria</taxon>
        <taxon>Pseudomonadales</taxon>
        <taxon>Pseudomonadaceae</taxon>
        <taxon>Pseudomonas</taxon>
    </lineage>
</organism>
<dbReference type="PANTHER" id="PTHR47129">
    <property type="entry name" value="QUINONE OXIDOREDUCTASE 2"/>
    <property type="match status" value="1"/>
</dbReference>
<dbReference type="KEGG" id="ptv:AA957_03570"/>
<dbReference type="SUPFAM" id="SSF51735">
    <property type="entry name" value="NAD(P)-binding Rossmann-fold domains"/>
    <property type="match status" value="1"/>
</dbReference>
<gene>
    <name evidence="2" type="ORF">AA957_03570</name>
</gene>
<sequence>MIAITGATGQLGRLVVEKLKQTVPASNIVALVRNPIKASELGVAARTADYSKPETLVTALTGVDTLLLISSSEIGKRVEQHQNVINAAKQAGVKRIVYTSLLHADTSPLSLAGEHRQTEAALRDSGLEFTLLRHGWYAENHTGFIPGALAGGAFLGSAGAGKIAAATREDYAHAAAVVLTREGHENKTYELAGDTAWTLSELAAEVSRQIGKDIPYRNLPEADYANALTGFGLPEPVARAVAGYDVSASEGALFDDSHQLSKLIGRTTTSLSAAVAAALKSSGSQTRATS</sequence>
<evidence type="ECO:0000313" key="2">
    <source>
        <dbReference type="EMBL" id="AKS05229.1"/>
    </source>
</evidence>
<dbReference type="Gene3D" id="3.90.25.10">
    <property type="entry name" value="UDP-galactose 4-epimerase, domain 1"/>
    <property type="match status" value="1"/>
</dbReference>
<reference evidence="3" key="2">
    <citation type="submission" date="2015-05" db="EMBL/GenBank/DDBJ databases">
        <authorList>
            <person name="Swarnkar M.K."/>
            <person name="Vyas P."/>
            <person name="Rahi P."/>
            <person name="Thakur R."/>
            <person name="Thakur N."/>
            <person name="Singh A.K."/>
            <person name="Gulati A."/>
        </authorList>
    </citation>
    <scope>NUCLEOTIDE SEQUENCE [LARGE SCALE GENOMIC DNA]</scope>
    <source>
        <strain evidence="3">745</strain>
    </source>
</reference>
<dbReference type="RefSeq" id="WP_049708965.1">
    <property type="nucleotide sequence ID" value="NZ_CP011507.1"/>
</dbReference>
<proteinExistence type="predicted"/>
<dbReference type="CDD" id="cd05269">
    <property type="entry name" value="TMR_SDR_a"/>
    <property type="match status" value="1"/>
</dbReference>
<evidence type="ECO:0000259" key="1">
    <source>
        <dbReference type="Pfam" id="PF13460"/>
    </source>
</evidence>
<name>A0A0H5A2X6_9PSED</name>
<dbReference type="PATRIC" id="fig|200450.3.peg.755"/>
<reference evidence="2 3" key="1">
    <citation type="journal article" date="2015" name="Genome Announc.">
        <title>Complete Genome Sequence of the Rhizobacterium Pseudomonas trivialis Strain IHBB745 with Multiple Plant Growth-Promoting Activities and Tolerance to Desiccation and Alkalinity.</title>
        <authorList>
            <person name="Gulati A."/>
            <person name="Swarnkar M.K."/>
            <person name="Vyas P."/>
            <person name="Rahi P."/>
            <person name="Thakur R."/>
            <person name="Thakur N."/>
            <person name="Singh A.K."/>
        </authorList>
    </citation>
    <scope>NUCLEOTIDE SEQUENCE [LARGE SCALE GENOMIC DNA]</scope>
    <source>
        <strain evidence="3">745</strain>
    </source>
</reference>
<dbReference type="Gene3D" id="3.40.50.720">
    <property type="entry name" value="NAD(P)-binding Rossmann-like Domain"/>
    <property type="match status" value="1"/>
</dbReference>
<dbReference type="InterPro" id="IPR036291">
    <property type="entry name" value="NAD(P)-bd_dom_sf"/>
</dbReference>
<dbReference type="PANTHER" id="PTHR47129:SF1">
    <property type="entry name" value="NMRA-LIKE DOMAIN-CONTAINING PROTEIN"/>
    <property type="match status" value="1"/>
</dbReference>
<dbReference type="InterPro" id="IPR052718">
    <property type="entry name" value="NmrA-type_oxidoreductase"/>
</dbReference>
<dbReference type="Pfam" id="PF13460">
    <property type="entry name" value="NAD_binding_10"/>
    <property type="match status" value="1"/>
</dbReference>
<feature type="domain" description="NAD(P)-binding" evidence="1">
    <location>
        <begin position="6"/>
        <end position="144"/>
    </location>
</feature>
<evidence type="ECO:0000313" key="3">
    <source>
        <dbReference type="Proteomes" id="UP000036608"/>
    </source>
</evidence>
<dbReference type="Proteomes" id="UP000036608">
    <property type="component" value="Chromosome"/>
</dbReference>
<dbReference type="EMBL" id="CP011507">
    <property type="protein sequence ID" value="AKS05229.1"/>
    <property type="molecule type" value="Genomic_DNA"/>
</dbReference>
<accession>A0A0H5A2X6</accession>
<dbReference type="OrthoDB" id="5510591at2"/>
<dbReference type="InterPro" id="IPR016040">
    <property type="entry name" value="NAD(P)-bd_dom"/>
</dbReference>